<dbReference type="InterPro" id="IPR008275">
    <property type="entry name" value="CoA_E_activase_dom"/>
</dbReference>
<dbReference type="Gene3D" id="3.30.420.40">
    <property type="match status" value="2"/>
</dbReference>
<dbReference type="eggNOG" id="COG1924">
    <property type="taxonomic scope" value="Bacteria"/>
</dbReference>
<keyword evidence="3" id="KW-0408">Iron</keyword>
<dbReference type="GO" id="GO:0046872">
    <property type="term" value="F:metal ion binding"/>
    <property type="evidence" value="ECO:0007669"/>
    <property type="project" value="UniProtKB-KW"/>
</dbReference>
<comment type="caution">
    <text evidence="6">The sequence shown here is derived from an EMBL/GenBank/DDBJ whole genome shotgun (WGS) entry which is preliminary data.</text>
</comment>
<name>C8PHU3_9BACT</name>
<evidence type="ECO:0000256" key="2">
    <source>
        <dbReference type="ARBA" id="ARBA00022723"/>
    </source>
</evidence>
<keyword evidence="2" id="KW-0479">Metal-binding</keyword>
<dbReference type="EMBL" id="ACYG01000024">
    <property type="protein sequence ID" value="EEV17707.1"/>
    <property type="molecule type" value="Genomic_DNA"/>
</dbReference>
<dbReference type="STRING" id="824.CGRAC_1814"/>
<sequence length="258" mass="27664">MHFIGIDIGSTSSKVAVMDERGEFCELFLLPSGFSAVKVARQIKQALEQKGYGEGFVTATGYGRVSVEYAQLSMSEILCHGLGAHFLFEQDCTVIDVGGQDTKAIKIENGKPADFIMNDKCSAGTGKFLEISAGRLGLELSEIYKTARKNPAIKISSTCTVFAESEIVSLSANGAETSEIAYAIVDSSAHKVASLIKRLENQIYFLSGGLSNVPLFKQLLGEHLGAKIFTCENAIYCGAMGAALIGARKANEILKETR</sequence>
<dbReference type="SUPFAM" id="SSF53067">
    <property type="entry name" value="Actin-like ATPase domain"/>
    <property type="match status" value="1"/>
</dbReference>
<comment type="cofactor">
    <cofactor evidence="1">
        <name>[4Fe-4S] cluster</name>
        <dbReference type="ChEBI" id="CHEBI:49883"/>
    </cofactor>
</comment>
<feature type="domain" description="ATPase BadF/BadG/BcrA/BcrD type" evidence="5">
    <location>
        <begin position="4"/>
        <end position="246"/>
    </location>
</feature>
<keyword evidence="4" id="KW-0411">Iron-sulfur</keyword>
<dbReference type="CDD" id="cd24109">
    <property type="entry name" value="ASKHA_NBD_YjiL-like"/>
    <property type="match status" value="1"/>
</dbReference>
<dbReference type="Proteomes" id="UP000005709">
    <property type="component" value="Unassembled WGS sequence"/>
</dbReference>
<reference evidence="6 7" key="1">
    <citation type="submission" date="2009-07" db="EMBL/GenBank/DDBJ databases">
        <authorList>
            <person name="Madupu R."/>
            <person name="Sebastian Y."/>
            <person name="Durkin A.S."/>
            <person name="Torralba M."/>
            <person name="Methe B."/>
            <person name="Sutton G.G."/>
            <person name="Strausberg R.L."/>
            <person name="Nelson K.E."/>
        </authorList>
    </citation>
    <scope>NUCLEOTIDE SEQUENCE [LARGE SCALE GENOMIC DNA]</scope>
    <source>
        <strain evidence="6 7">RM3268</strain>
    </source>
</reference>
<evidence type="ECO:0000256" key="4">
    <source>
        <dbReference type="ARBA" id="ARBA00023014"/>
    </source>
</evidence>
<dbReference type="AlphaFoldDB" id="C8PHU3"/>
<keyword evidence="7" id="KW-1185">Reference proteome</keyword>
<evidence type="ECO:0000256" key="3">
    <source>
        <dbReference type="ARBA" id="ARBA00023004"/>
    </source>
</evidence>
<dbReference type="RefSeq" id="WP_005871298.1">
    <property type="nucleotide sequence ID" value="NZ_ACYG01000024.1"/>
</dbReference>
<evidence type="ECO:0000256" key="1">
    <source>
        <dbReference type="ARBA" id="ARBA00001966"/>
    </source>
</evidence>
<dbReference type="InterPro" id="IPR051805">
    <property type="entry name" value="Dehydratase_Activator_Redct"/>
</dbReference>
<accession>C8PHU3</accession>
<dbReference type="PANTHER" id="PTHR32329">
    <property type="entry name" value="BIFUNCTIONAL PROTEIN [INCLUDES 2-HYDROXYACYL-COA DEHYDRATASE (N-TER) AND ITS ACTIVATOR DOMAIN (C_TERM)-RELATED"/>
    <property type="match status" value="1"/>
</dbReference>
<dbReference type="NCBIfam" id="TIGR00241">
    <property type="entry name" value="CoA_E_activ"/>
    <property type="match status" value="1"/>
</dbReference>
<dbReference type="PANTHER" id="PTHR32329:SF2">
    <property type="entry name" value="BIFUNCTIONAL PROTEIN [INCLUDES 2-HYDROXYACYL-COA DEHYDRATASE (N-TER) AND ITS ACTIVATOR DOMAIN (C_TERM)"/>
    <property type="match status" value="1"/>
</dbReference>
<proteinExistence type="predicted"/>
<gene>
    <name evidence="6" type="ORF">CAMGR0001_0539</name>
</gene>
<evidence type="ECO:0000313" key="7">
    <source>
        <dbReference type="Proteomes" id="UP000005709"/>
    </source>
</evidence>
<organism evidence="6 7">
    <name type="scientific">Campylobacter gracilis RM3268</name>
    <dbReference type="NCBI Taxonomy" id="553220"/>
    <lineage>
        <taxon>Bacteria</taxon>
        <taxon>Pseudomonadati</taxon>
        <taxon>Campylobacterota</taxon>
        <taxon>Epsilonproteobacteria</taxon>
        <taxon>Campylobacterales</taxon>
        <taxon>Campylobacteraceae</taxon>
        <taxon>Campylobacter</taxon>
    </lineage>
</organism>
<dbReference type="InterPro" id="IPR043129">
    <property type="entry name" value="ATPase_NBD"/>
</dbReference>
<evidence type="ECO:0000313" key="6">
    <source>
        <dbReference type="EMBL" id="EEV17707.1"/>
    </source>
</evidence>
<dbReference type="OrthoDB" id="9177882at2"/>
<dbReference type="Pfam" id="PF01869">
    <property type="entry name" value="BcrAD_BadFG"/>
    <property type="match status" value="1"/>
</dbReference>
<dbReference type="InterPro" id="IPR002731">
    <property type="entry name" value="ATPase_BadF"/>
</dbReference>
<dbReference type="GO" id="GO:0051536">
    <property type="term" value="F:iron-sulfur cluster binding"/>
    <property type="evidence" value="ECO:0007669"/>
    <property type="project" value="UniProtKB-KW"/>
</dbReference>
<evidence type="ECO:0000259" key="5">
    <source>
        <dbReference type="Pfam" id="PF01869"/>
    </source>
</evidence>
<protein>
    <submittedName>
        <fullName evidence="6">Putative CoA-substrate-specific enzyme activase</fullName>
    </submittedName>
</protein>